<dbReference type="InterPro" id="IPR019302">
    <property type="entry name" value="CAP12/PCTIR_TIR_dom"/>
</dbReference>
<gene>
    <name evidence="5" type="ORF">BJ981_002828</name>
</gene>
<comment type="caution">
    <text evidence="5">The sequence shown here is derived from an EMBL/GenBank/DDBJ whole genome shotgun (WGS) entry which is preliminary data.</text>
</comment>
<reference evidence="5 6" key="1">
    <citation type="submission" date="2020-08" db="EMBL/GenBank/DDBJ databases">
        <title>Sequencing the genomes of 1000 actinobacteria strains.</title>
        <authorList>
            <person name="Klenk H.-P."/>
        </authorList>
    </citation>
    <scope>NUCLEOTIDE SEQUENCE [LARGE SCALE GENOMIC DNA]</scope>
    <source>
        <strain evidence="5 6">DSM 45790</strain>
    </source>
</reference>
<evidence type="ECO:0000259" key="4">
    <source>
        <dbReference type="Pfam" id="PF20270"/>
    </source>
</evidence>
<protein>
    <submittedName>
        <fullName evidence="5">Putative nucleotide-binding protein</fullName>
    </submittedName>
</protein>
<dbReference type="NCBIfam" id="NF038357">
    <property type="entry name" value="BN6_48550_fam"/>
    <property type="match status" value="1"/>
</dbReference>
<dbReference type="RefSeq" id="WP_184611561.1">
    <property type="nucleotide sequence ID" value="NZ_BOOS01000047.1"/>
</dbReference>
<organism evidence="5 6">
    <name type="scientific">Sphaerisporangium krabiense</name>
    <dbReference type="NCBI Taxonomy" id="763782"/>
    <lineage>
        <taxon>Bacteria</taxon>
        <taxon>Bacillati</taxon>
        <taxon>Actinomycetota</taxon>
        <taxon>Actinomycetes</taxon>
        <taxon>Streptosporangiales</taxon>
        <taxon>Streptosporangiaceae</taxon>
        <taxon>Sphaerisporangium</taxon>
    </lineage>
</organism>
<feature type="domain" description="CD-NTase-associated protein 12/Pycsar effector protein TIR" evidence="2">
    <location>
        <begin position="432"/>
        <end position="562"/>
    </location>
</feature>
<dbReference type="Pfam" id="PF20269">
    <property type="entry name" value="CATRA-N"/>
    <property type="match status" value="1"/>
</dbReference>
<dbReference type="GO" id="GO:0050135">
    <property type="term" value="F:NADP+ nucleosidase activity"/>
    <property type="evidence" value="ECO:0007669"/>
    <property type="project" value="InterPro"/>
</dbReference>
<name>A0A7W9DQK5_9ACTN</name>
<sequence>MTTILDQQLVAHLYAPTDGPDAGAAYRALREIWRYCRLSLHMSEPIPGIGLPHLLPESPDSFPTGGEVALAAQERPGADCQAVLRRHHDLFNLSIALAPPEATAPDDGDWPWWRMLDLQWDAVLAQHTPHLVGEARLYLARVGDETGVRAAGPALYDHLNDLLPKAARGRPGRRGVPASDGLALWETVPAPDERPARRFLLAIAPGADPAASAWVWSRGDTAIPPLARYLLHAAKIRYELRVWLRDGQARQLRDTIERLATELRRLGAGAAVQAELLRLRRLDALMLHADLRALRHTVDIAADNLGRAFDLSALVAPDGPFADDAGLARSLLERLDDELAYLAMATDRATHLTAHDVPVLTPPAAAVIPPSPGRSSAPPPVSATGTSADDVPAVILPPSDPSVVTKPEAAQPSSIAARPVVPSLPGVADAKNVFVVHGRDEPVRQAVFTFLRALDLRPLQWEDLVKMTGKPSPFLGEVVAQSMLLAQAVVVVMTPEDVVHLHPDLYEPQESSAEARRALQARPNVLLELGMALAVHPDRTLIMLIGDQRPVTDLGGRNYVRVTGTPDFRVKIANRLRLAGCPVDTTGTDWLTAGDFTALTAHDRTP</sequence>
<proteinExistence type="predicted"/>
<feature type="domain" description="CASPASE and TPR Repeat-Associated N-terminal" evidence="3">
    <location>
        <begin position="8"/>
        <end position="219"/>
    </location>
</feature>
<dbReference type="InterPro" id="IPR046922">
    <property type="entry name" value="CATRA-N"/>
</dbReference>
<evidence type="ECO:0000259" key="3">
    <source>
        <dbReference type="Pfam" id="PF20269"/>
    </source>
</evidence>
<feature type="domain" description="CASPASE and TPR Repeat-Associated C-terminal" evidence="4">
    <location>
        <begin position="224"/>
        <end position="349"/>
    </location>
</feature>
<dbReference type="Pfam" id="PF10137">
    <property type="entry name" value="CAP12-PCTIR_TIR"/>
    <property type="match status" value="1"/>
</dbReference>
<accession>A0A7W9DQK5</accession>
<feature type="compositionally biased region" description="Pro residues" evidence="1">
    <location>
        <begin position="369"/>
        <end position="381"/>
    </location>
</feature>
<dbReference type="Pfam" id="PF20270">
    <property type="entry name" value="CATRA-C"/>
    <property type="match status" value="1"/>
</dbReference>
<dbReference type="EMBL" id="JACHBR010000001">
    <property type="protein sequence ID" value="MBB5627129.1"/>
    <property type="molecule type" value="Genomic_DNA"/>
</dbReference>
<dbReference type="AlphaFoldDB" id="A0A7W9DQK5"/>
<feature type="region of interest" description="Disordered" evidence="1">
    <location>
        <begin position="365"/>
        <end position="388"/>
    </location>
</feature>
<evidence type="ECO:0000313" key="5">
    <source>
        <dbReference type="EMBL" id="MBB5627129.1"/>
    </source>
</evidence>
<keyword evidence="6" id="KW-1185">Reference proteome</keyword>
<dbReference type="InterPro" id="IPR046923">
    <property type="entry name" value="CATRA-C"/>
</dbReference>
<evidence type="ECO:0000259" key="2">
    <source>
        <dbReference type="Pfam" id="PF10137"/>
    </source>
</evidence>
<evidence type="ECO:0000256" key="1">
    <source>
        <dbReference type="SAM" id="MobiDB-lite"/>
    </source>
</evidence>
<dbReference type="Proteomes" id="UP000588112">
    <property type="component" value="Unassembled WGS sequence"/>
</dbReference>
<evidence type="ECO:0000313" key="6">
    <source>
        <dbReference type="Proteomes" id="UP000588112"/>
    </source>
</evidence>